<dbReference type="Gene3D" id="1.10.2000.10">
    <property type="entry name" value="Frizzled cysteine-rich domain"/>
    <property type="match status" value="1"/>
</dbReference>
<proteinExistence type="predicted"/>
<comment type="caution">
    <text evidence="3">Lacks conserved residue(s) required for the propagation of feature annotation.</text>
</comment>
<dbReference type="GO" id="GO:0005886">
    <property type="term" value="C:plasma membrane"/>
    <property type="evidence" value="ECO:0007669"/>
    <property type="project" value="TreeGrafter"/>
</dbReference>
<dbReference type="PaxDb" id="30732-ENSOMEP00000035226"/>
<dbReference type="STRING" id="30732.ENSOMEP00000035226"/>
<keyword evidence="6" id="KW-1185">Reference proteome</keyword>
<dbReference type="PANTHER" id="PTHR11309">
    <property type="entry name" value="FRIZZLED"/>
    <property type="match status" value="1"/>
</dbReference>
<feature type="domain" description="FZ" evidence="4">
    <location>
        <begin position="1"/>
        <end position="92"/>
    </location>
</feature>
<dbReference type="InterPro" id="IPR015526">
    <property type="entry name" value="Frizzled/SFRP"/>
</dbReference>
<evidence type="ECO:0000259" key="4">
    <source>
        <dbReference type="PROSITE" id="PS50038"/>
    </source>
</evidence>
<dbReference type="Pfam" id="PF01392">
    <property type="entry name" value="Fz"/>
    <property type="match status" value="1"/>
</dbReference>
<evidence type="ECO:0000256" key="2">
    <source>
        <dbReference type="ARBA" id="ARBA00023157"/>
    </source>
</evidence>
<dbReference type="GO" id="GO:0060070">
    <property type="term" value="P:canonical Wnt signaling pathway"/>
    <property type="evidence" value="ECO:0007669"/>
    <property type="project" value="TreeGrafter"/>
</dbReference>
<protein>
    <recommendedName>
        <fullName evidence="4">FZ domain-containing protein</fullName>
    </recommendedName>
</protein>
<dbReference type="PANTHER" id="PTHR11309:SF126">
    <property type="entry name" value="FRIZZLED-2"/>
    <property type="match status" value="1"/>
</dbReference>
<dbReference type="Proteomes" id="UP000261560">
    <property type="component" value="Unplaced"/>
</dbReference>
<sequence>MPNILGHETQEDAGLAVHQFYPLVKVECSPHFKPFLCSVYTPKCVLGRRQAPCRALCEQARSGCLPLMKRFGFEWPEELNCEGFTSESCEQVG</sequence>
<reference evidence="5" key="2">
    <citation type="submission" date="2025-09" db="UniProtKB">
        <authorList>
            <consortium name="Ensembl"/>
        </authorList>
    </citation>
    <scope>IDENTIFICATION</scope>
</reference>
<dbReference type="Ensembl" id="ENSOMET00000036136.1">
    <property type="protein sequence ID" value="ENSOMEP00000035226.1"/>
    <property type="gene ID" value="ENSOMEG00000022349.1"/>
</dbReference>
<evidence type="ECO:0000256" key="1">
    <source>
        <dbReference type="ARBA" id="ARBA00022473"/>
    </source>
</evidence>
<organism evidence="5 6">
    <name type="scientific">Oryzias melastigma</name>
    <name type="common">Marine medaka</name>
    <dbReference type="NCBI Taxonomy" id="30732"/>
    <lineage>
        <taxon>Eukaryota</taxon>
        <taxon>Metazoa</taxon>
        <taxon>Chordata</taxon>
        <taxon>Craniata</taxon>
        <taxon>Vertebrata</taxon>
        <taxon>Euteleostomi</taxon>
        <taxon>Actinopterygii</taxon>
        <taxon>Neopterygii</taxon>
        <taxon>Teleostei</taxon>
        <taxon>Neoteleostei</taxon>
        <taxon>Acanthomorphata</taxon>
        <taxon>Ovalentaria</taxon>
        <taxon>Atherinomorphae</taxon>
        <taxon>Beloniformes</taxon>
        <taxon>Adrianichthyidae</taxon>
        <taxon>Oryziinae</taxon>
        <taxon>Oryzias</taxon>
    </lineage>
</organism>
<accession>A0A3B3DZ72</accession>
<dbReference type="SMART" id="SM00063">
    <property type="entry name" value="FRI"/>
    <property type="match status" value="1"/>
</dbReference>
<reference evidence="5" key="1">
    <citation type="submission" date="2025-08" db="UniProtKB">
        <authorList>
            <consortium name="Ensembl"/>
        </authorList>
    </citation>
    <scope>IDENTIFICATION</scope>
</reference>
<dbReference type="GO" id="GO:0017147">
    <property type="term" value="F:Wnt-protein binding"/>
    <property type="evidence" value="ECO:0007669"/>
    <property type="project" value="TreeGrafter"/>
</dbReference>
<evidence type="ECO:0000256" key="3">
    <source>
        <dbReference type="PROSITE-ProRule" id="PRU00090"/>
    </source>
</evidence>
<feature type="disulfide bond" evidence="3">
    <location>
        <begin position="57"/>
        <end position="81"/>
    </location>
</feature>
<evidence type="ECO:0000313" key="5">
    <source>
        <dbReference type="Ensembl" id="ENSOMEP00000035226.1"/>
    </source>
</evidence>
<name>A0A3B3DZ72_ORYME</name>
<dbReference type="GO" id="GO:0042813">
    <property type="term" value="F:Wnt receptor activity"/>
    <property type="evidence" value="ECO:0007669"/>
    <property type="project" value="TreeGrafter"/>
</dbReference>
<keyword evidence="1" id="KW-0217">Developmental protein</keyword>
<dbReference type="SUPFAM" id="SSF63501">
    <property type="entry name" value="Frizzled cysteine-rich domain"/>
    <property type="match status" value="1"/>
</dbReference>
<dbReference type="InterPro" id="IPR036790">
    <property type="entry name" value="Frizzled_dom_sf"/>
</dbReference>
<dbReference type="PROSITE" id="PS50038">
    <property type="entry name" value="FZ"/>
    <property type="match status" value="1"/>
</dbReference>
<dbReference type="GO" id="GO:0035567">
    <property type="term" value="P:non-canonical Wnt signaling pathway"/>
    <property type="evidence" value="ECO:0007669"/>
    <property type="project" value="TreeGrafter"/>
</dbReference>
<dbReference type="AlphaFoldDB" id="A0A3B3DZ72"/>
<dbReference type="GeneTree" id="ENSGT00940000166686"/>
<dbReference type="InterPro" id="IPR020067">
    <property type="entry name" value="Frizzled_dom"/>
</dbReference>
<dbReference type="OMA" id="CSKFPLG"/>
<keyword evidence="2 3" id="KW-1015">Disulfide bond</keyword>
<evidence type="ECO:0000313" key="6">
    <source>
        <dbReference type="Proteomes" id="UP000261560"/>
    </source>
</evidence>